<dbReference type="Gene3D" id="3.40.50.12350">
    <property type="match status" value="2"/>
</dbReference>
<dbReference type="GO" id="GO:0045739">
    <property type="term" value="P:positive regulation of DNA repair"/>
    <property type="evidence" value="ECO:0007669"/>
    <property type="project" value="TreeGrafter"/>
</dbReference>
<keyword evidence="9" id="KW-0804">Transcription</keyword>
<proteinExistence type="inferred from homology"/>
<dbReference type="GO" id="GO:0030154">
    <property type="term" value="P:cell differentiation"/>
    <property type="evidence" value="ECO:0007669"/>
    <property type="project" value="TreeGrafter"/>
</dbReference>
<dbReference type="PANTHER" id="PTHR10190:SF16">
    <property type="entry name" value="DEVELOPMENTAL PROTEIN EYES ABSENT"/>
    <property type="match status" value="1"/>
</dbReference>
<dbReference type="NCBIfam" id="TIGR01658">
    <property type="entry name" value="EYA-cons_domain"/>
    <property type="match status" value="1"/>
</dbReference>
<accession>A0AA85BFV9</accession>
<evidence type="ECO:0000256" key="4">
    <source>
        <dbReference type="ARBA" id="ARBA00022842"/>
    </source>
</evidence>
<feature type="binding site" evidence="8">
    <location>
        <position position="809"/>
    </location>
    <ligand>
        <name>Mg(2+)</name>
        <dbReference type="ChEBI" id="CHEBI:18420"/>
    </ligand>
</feature>
<feature type="active site" description="Proton donor" evidence="7">
    <location>
        <position position="525"/>
    </location>
</feature>
<keyword evidence="5 9" id="KW-0904">Protein phosphatase</keyword>
<evidence type="ECO:0000256" key="5">
    <source>
        <dbReference type="ARBA" id="ARBA00022912"/>
    </source>
</evidence>
<evidence type="ECO:0000256" key="7">
    <source>
        <dbReference type="PIRSR" id="PIRSR628472-1"/>
    </source>
</evidence>
<evidence type="ECO:0000256" key="1">
    <source>
        <dbReference type="ARBA" id="ARBA00010501"/>
    </source>
</evidence>
<dbReference type="GO" id="GO:2001240">
    <property type="term" value="P:negative regulation of extrinsic apoptotic signaling pathway in absence of ligand"/>
    <property type="evidence" value="ECO:0007669"/>
    <property type="project" value="TreeGrafter"/>
</dbReference>
<comment type="catalytic activity">
    <reaction evidence="6 9">
        <text>O-phospho-L-tyrosyl-[protein] + H2O = L-tyrosyl-[protein] + phosphate</text>
        <dbReference type="Rhea" id="RHEA:10684"/>
        <dbReference type="Rhea" id="RHEA-COMP:10136"/>
        <dbReference type="Rhea" id="RHEA-COMP:20101"/>
        <dbReference type="ChEBI" id="CHEBI:15377"/>
        <dbReference type="ChEBI" id="CHEBI:43474"/>
        <dbReference type="ChEBI" id="CHEBI:46858"/>
        <dbReference type="ChEBI" id="CHEBI:61978"/>
        <dbReference type="EC" id="3.1.3.48"/>
    </reaction>
</comment>
<evidence type="ECO:0000256" key="8">
    <source>
        <dbReference type="PIRSR" id="PIRSR628472-2"/>
    </source>
</evidence>
<dbReference type="SFLD" id="SFLDG01129">
    <property type="entry name" value="C1.5:_HAD__Beta-PGM__Phosphata"/>
    <property type="match status" value="1"/>
</dbReference>
<name>A0AA85BFV9_9TREM</name>
<feature type="binding site" evidence="8">
    <location>
        <position position="525"/>
    </location>
    <ligand>
        <name>Mg(2+)</name>
        <dbReference type="ChEBI" id="CHEBI:18420"/>
    </ligand>
</feature>
<evidence type="ECO:0000256" key="6">
    <source>
        <dbReference type="ARBA" id="ARBA00051722"/>
    </source>
</evidence>
<evidence type="ECO:0000256" key="2">
    <source>
        <dbReference type="ARBA" id="ARBA00022723"/>
    </source>
</evidence>
<evidence type="ECO:0000256" key="3">
    <source>
        <dbReference type="ARBA" id="ARBA00022801"/>
    </source>
</evidence>
<evidence type="ECO:0000256" key="9">
    <source>
        <dbReference type="RuleBase" id="RU362036"/>
    </source>
</evidence>
<evidence type="ECO:0000313" key="11">
    <source>
        <dbReference type="WBParaSite" id="SMTH1_5000.1"/>
    </source>
</evidence>
<protein>
    <recommendedName>
        <fullName evidence="9">Eyes absent homolog</fullName>
        <ecNumber evidence="9">3.1.3.48</ecNumber>
    </recommendedName>
</protein>
<dbReference type="PANTHER" id="PTHR10190">
    <property type="entry name" value="EYES ABSENT"/>
    <property type="match status" value="1"/>
</dbReference>
<comment type="similarity">
    <text evidence="1 9">Belongs to the HAD-like hydrolase superfamily. EYA family.</text>
</comment>
<evidence type="ECO:0000313" key="10">
    <source>
        <dbReference type="Proteomes" id="UP000050791"/>
    </source>
</evidence>
<keyword evidence="3 9" id="KW-0378">Hydrolase</keyword>
<feature type="binding site" evidence="8">
    <location>
        <position position="523"/>
    </location>
    <ligand>
        <name>Mg(2+)</name>
        <dbReference type="ChEBI" id="CHEBI:18420"/>
    </ligand>
</feature>
<comment type="cofactor">
    <cofactor evidence="8 9">
        <name>Mg(2+)</name>
        <dbReference type="ChEBI" id="CHEBI:18420"/>
    </cofactor>
    <text evidence="8 9">Binds 1 Mg(2+) ion per subunit.</text>
</comment>
<dbReference type="InterPro" id="IPR006545">
    <property type="entry name" value="EYA_dom"/>
</dbReference>
<dbReference type="WBParaSite" id="SMTH1_5000.1">
    <property type="protein sequence ID" value="SMTH1_5000.1"/>
    <property type="gene ID" value="SMTH1_5000"/>
</dbReference>
<keyword evidence="2 8" id="KW-0479">Metal-binding</keyword>
<dbReference type="InterPro" id="IPR028472">
    <property type="entry name" value="EYA"/>
</dbReference>
<dbReference type="GO" id="GO:0046872">
    <property type="term" value="F:metal ion binding"/>
    <property type="evidence" value="ECO:0007669"/>
    <property type="project" value="UniProtKB-KW"/>
</dbReference>
<organism evidence="10 11">
    <name type="scientific">Schistosoma mattheei</name>
    <dbReference type="NCBI Taxonomy" id="31246"/>
    <lineage>
        <taxon>Eukaryota</taxon>
        <taxon>Metazoa</taxon>
        <taxon>Spiralia</taxon>
        <taxon>Lophotrochozoa</taxon>
        <taxon>Platyhelminthes</taxon>
        <taxon>Trematoda</taxon>
        <taxon>Digenea</taxon>
        <taxon>Strigeidida</taxon>
        <taxon>Schistosomatoidea</taxon>
        <taxon>Schistosomatidae</taxon>
        <taxon>Schistosoma</taxon>
    </lineage>
</organism>
<dbReference type="Proteomes" id="UP000050791">
    <property type="component" value="Unassembled WGS sequence"/>
</dbReference>
<dbReference type="SFLD" id="SFLDS00003">
    <property type="entry name" value="Haloacid_Dehalogenase"/>
    <property type="match status" value="1"/>
</dbReference>
<feature type="active site" description="Nucleophile" evidence="7">
    <location>
        <position position="523"/>
    </location>
</feature>
<keyword evidence="9" id="KW-0805">Transcription regulation</keyword>
<reference evidence="11" key="1">
    <citation type="submission" date="2023-11" db="UniProtKB">
        <authorList>
            <consortium name="WormBaseParasite"/>
        </authorList>
    </citation>
    <scope>IDENTIFICATION</scope>
</reference>
<keyword evidence="4 8" id="KW-0460">Magnesium</keyword>
<dbReference type="EC" id="3.1.3.48" evidence="9"/>
<dbReference type="AlphaFoldDB" id="A0AA85BFV9"/>
<dbReference type="GO" id="GO:0005634">
    <property type="term" value="C:nucleus"/>
    <property type="evidence" value="ECO:0007669"/>
    <property type="project" value="TreeGrafter"/>
</dbReference>
<sequence length="845" mass="96151">MSTIIQENDDHFTDEPSTKRTKYLFETSSSNNEERFNQNASFNSLIEENFIKLRSTNILSSVSPYLGTDNASINNMSSSSDLNIPQCDHGNEFALSKSHPSSCHSSSTNIQSVSLRGNLDSYSSLALNKPPTSQQQLHQYPHYQHLEQLENLCTEMSNPTSDKLLHVLSTSSSTSSFTHKNDLNCSGTSSEVIKTSELPAAKSTCSNIQQFISNGNYITTTSNNNSLLLMNNESLNNSSEHLSISEESDVNTPSIFCQYQSLITTTNTTATTTTKKAFTAISNVTTRSDNEIELMNPNGCNVDLMPNFTESNENNHNSPKSINNTLNLLEISNSSYPITTNHIKDSYFPSMLIHDNLLSEENQYSINEQSWIISENINNQNYFNTQDHNNNHNNNQQFYLPFNDHYIQYQQNTYNHYEMINSTKNNILQQEKEEPITCSLNSTLLSNLYNNNNNNNNNNNDNYIQTKIMNSMRLNSINEALHNSNQPQHQHYQHSNLQHQQLNINYKDLDKSDDKFTRIFIWDLDETLIIFHTLLTGYYAHRYGKDPAVAGSYGLRMEELIYNLADTYLFFNELEECDQVHIDDIRGDDNYQDLMNYRSDNEAYGENSSTISQSIILSSSSSTTATTTTTVHAPITSSLETSSPINGNMLSPPPISSVAPLTNMIGEIPTRVNTPTLHGSMEWMRKLGFRYRRIREIYNYSRHNVSVLLGYPKANQWIHLKNNLDILTDHWLSMAIKATEKINNREDSVNILVTTTQFIPSLAKILLYGYGNSFQIENIYSATKVGKENCFERIASRFGRKCTYVVIGDGKEEEDAAKQFHWPFWRINTHSDLNALNHALDLGYL</sequence>
<dbReference type="InterPro" id="IPR038102">
    <property type="entry name" value="EYA_dom_sf"/>
</dbReference>
<dbReference type="GO" id="GO:0004725">
    <property type="term" value="F:protein tyrosine phosphatase activity"/>
    <property type="evidence" value="ECO:0007669"/>
    <property type="project" value="UniProtKB-EC"/>
</dbReference>